<sequence>MSDEEQAKHLLENVGTISPSTTKRPPRMPKCSRCRNHGFVSPLKGHKRFCNWRDCQCQKCKLIAERQRVMAAQVALRRQQAQEEEMGICNPVNLSNADIVVKNEPSGDMLFAVGGRSPSTTSTASSPSTVGGRSALSSSPTAATRGHSEGSSDLVVDASYYNFYQPTRYPAYYSNLYNYQQYQQLPNGDGRLAGHNVSPQYRMHSYYSAASYLSQGLGSAACVPPLFTLEDNSVCTEPKAAELPLSFSLHSFFSSLLFSSLLFSSLLFSSLLFSSLLSLSCLPLPCCRAAIVLRAPVSEREQLRFTNNDEACHASSSIRHAGGPPPPNPGPRRPSVLHKSQPAVKYAPALALLPASPSAAPRRKSPSDPPTAATTLP</sequence>
<name>A0ABD1JYT5_9TELE</name>
<dbReference type="SMART" id="SM00301">
    <property type="entry name" value="DM"/>
    <property type="match status" value="1"/>
</dbReference>
<dbReference type="FunFam" id="4.10.1040.10:FF:000001">
    <property type="entry name" value="doublesex- and mab-3-related transcription factor 1"/>
    <property type="match status" value="1"/>
</dbReference>
<dbReference type="InterPro" id="IPR022114">
    <property type="entry name" value="DMRT1-like"/>
</dbReference>
<evidence type="ECO:0000256" key="9">
    <source>
        <dbReference type="SAM" id="MobiDB-lite"/>
    </source>
</evidence>
<dbReference type="Pfam" id="PF00751">
    <property type="entry name" value="DM"/>
    <property type="match status" value="1"/>
</dbReference>
<dbReference type="Pfam" id="PF12374">
    <property type="entry name" value="Dmrt1"/>
    <property type="match status" value="1"/>
</dbReference>
<dbReference type="InterPro" id="IPR026607">
    <property type="entry name" value="DMRT"/>
</dbReference>
<feature type="region of interest" description="Disordered" evidence="9">
    <location>
        <begin position="1"/>
        <end position="29"/>
    </location>
</feature>
<dbReference type="InterPro" id="IPR001275">
    <property type="entry name" value="DM_DNA-bd"/>
</dbReference>
<keyword evidence="5 8" id="KW-0238">DNA-binding</keyword>
<dbReference type="GO" id="GO:0005634">
    <property type="term" value="C:nucleus"/>
    <property type="evidence" value="ECO:0007669"/>
    <property type="project" value="UniProtKB-SubCell"/>
</dbReference>
<dbReference type="Proteomes" id="UP001591681">
    <property type="component" value="Unassembled WGS sequence"/>
</dbReference>
<evidence type="ECO:0000256" key="5">
    <source>
        <dbReference type="ARBA" id="ARBA00023125"/>
    </source>
</evidence>
<comment type="similarity">
    <text evidence="1">Belongs to the DMRT family.</text>
</comment>
<dbReference type="SUPFAM" id="SSF82927">
    <property type="entry name" value="Cysteine-rich DNA binding domain, (DM domain)"/>
    <property type="match status" value="1"/>
</dbReference>
<evidence type="ECO:0000256" key="3">
    <source>
        <dbReference type="ARBA" id="ARBA00022833"/>
    </source>
</evidence>
<evidence type="ECO:0000259" key="10">
    <source>
        <dbReference type="PROSITE" id="PS50809"/>
    </source>
</evidence>
<feature type="region of interest" description="Disordered" evidence="9">
    <location>
        <begin position="315"/>
        <end position="339"/>
    </location>
</feature>
<organism evidence="11 12">
    <name type="scientific">Coilia grayii</name>
    <name type="common">Gray's grenadier anchovy</name>
    <dbReference type="NCBI Taxonomy" id="363190"/>
    <lineage>
        <taxon>Eukaryota</taxon>
        <taxon>Metazoa</taxon>
        <taxon>Chordata</taxon>
        <taxon>Craniata</taxon>
        <taxon>Vertebrata</taxon>
        <taxon>Euteleostomi</taxon>
        <taxon>Actinopterygii</taxon>
        <taxon>Neopterygii</taxon>
        <taxon>Teleostei</taxon>
        <taxon>Clupei</taxon>
        <taxon>Clupeiformes</taxon>
        <taxon>Clupeoidei</taxon>
        <taxon>Engraulidae</taxon>
        <taxon>Coilinae</taxon>
        <taxon>Coilia</taxon>
    </lineage>
</organism>
<dbReference type="GO" id="GO:0003677">
    <property type="term" value="F:DNA binding"/>
    <property type="evidence" value="ECO:0007669"/>
    <property type="project" value="UniProtKB-UniRule"/>
</dbReference>
<dbReference type="GO" id="GO:0046872">
    <property type="term" value="F:metal ion binding"/>
    <property type="evidence" value="ECO:0007669"/>
    <property type="project" value="UniProtKB-KW"/>
</dbReference>
<feature type="compositionally biased region" description="Pro residues" evidence="9">
    <location>
        <begin position="323"/>
        <end position="332"/>
    </location>
</feature>
<dbReference type="InterPro" id="IPR036407">
    <property type="entry name" value="DM_DNA-bd_sf"/>
</dbReference>
<accession>A0ABD1JYT5</accession>
<keyword evidence="3 8" id="KW-0862">Zinc</keyword>
<dbReference type="PROSITE" id="PS50809">
    <property type="entry name" value="DM_2"/>
    <property type="match status" value="1"/>
</dbReference>
<feature type="compositionally biased region" description="Basic and acidic residues" evidence="9">
    <location>
        <begin position="1"/>
        <end position="11"/>
    </location>
</feature>
<keyword evidence="4" id="KW-0805">Transcription regulation</keyword>
<keyword evidence="7 8" id="KW-0539">Nucleus</keyword>
<dbReference type="PANTHER" id="PTHR12322:SF70">
    <property type="entry name" value="DOUBLESEX- AND MAB-3-RELATED TRANSCRIPTION FACTOR 1"/>
    <property type="match status" value="1"/>
</dbReference>
<evidence type="ECO:0000313" key="12">
    <source>
        <dbReference type="Proteomes" id="UP001591681"/>
    </source>
</evidence>
<evidence type="ECO:0000256" key="6">
    <source>
        <dbReference type="ARBA" id="ARBA00023163"/>
    </source>
</evidence>
<feature type="DNA-binding region" description="DM" evidence="8">
    <location>
        <begin position="31"/>
        <end position="78"/>
    </location>
</feature>
<reference evidence="11 12" key="1">
    <citation type="submission" date="2024-09" db="EMBL/GenBank/DDBJ databases">
        <title>A chromosome-level genome assembly of Gray's grenadier anchovy, Coilia grayii.</title>
        <authorList>
            <person name="Fu Z."/>
        </authorList>
    </citation>
    <scope>NUCLEOTIDE SEQUENCE [LARGE SCALE GENOMIC DNA]</scope>
    <source>
        <strain evidence="11">G4</strain>
        <tissue evidence="11">Muscle</tissue>
    </source>
</reference>
<keyword evidence="2 8" id="KW-0479">Metal-binding</keyword>
<evidence type="ECO:0000256" key="1">
    <source>
        <dbReference type="ARBA" id="ARBA00006834"/>
    </source>
</evidence>
<proteinExistence type="inferred from homology"/>
<evidence type="ECO:0000313" key="11">
    <source>
        <dbReference type="EMBL" id="KAL2092044.1"/>
    </source>
</evidence>
<keyword evidence="6" id="KW-0804">Transcription</keyword>
<gene>
    <name evidence="11" type="ORF">ACEWY4_011842</name>
</gene>
<keyword evidence="12" id="KW-1185">Reference proteome</keyword>
<feature type="region of interest" description="Disordered" evidence="9">
    <location>
        <begin position="355"/>
        <end position="377"/>
    </location>
</feature>
<dbReference type="AlphaFoldDB" id="A0ABD1JYT5"/>
<comment type="caution">
    <text evidence="11">The sequence shown here is derived from an EMBL/GenBank/DDBJ whole genome shotgun (WGS) entry which is preliminary data.</text>
</comment>
<evidence type="ECO:0000256" key="4">
    <source>
        <dbReference type="ARBA" id="ARBA00023015"/>
    </source>
</evidence>
<dbReference type="PROSITE" id="PS40000">
    <property type="entry name" value="DM_1"/>
    <property type="match status" value="1"/>
</dbReference>
<evidence type="ECO:0000256" key="2">
    <source>
        <dbReference type="ARBA" id="ARBA00022723"/>
    </source>
</evidence>
<protein>
    <recommendedName>
        <fullName evidence="10">DM domain-containing protein</fullName>
    </recommendedName>
</protein>
<comment type="subcellular location">
    <subcellularLocation>
        <location evidence="8">Nucleus</location>
    </subcellularLocation>
</comment>
<feature type="region of interest" description="Disordered" evidence="9">
    <location>
        <begin position="114"/>
        <end position="150"/>
    </location>
</feature>
<evidence type="ECO:0000256" key="8">
    <source>
        <dbReference type="PROSITE-ProRule" id="PRU00070"/>
    </source>
</evidence>
<evidence type="ECO:0000256" key="7">
    <source>
        <dbReference type="ARBA" id="ARBA00023242"/>
    </source>
</evidence>
<feature type="domain" description="DM" evidence="10">
    <location>
        <begin position="31"/>
        <end position="78"/>
    </location>
</feature>
<dbReference type="EMBL" id="JBHFQA010000010">
    <property type="protein sequence ID" value="KAL2092044.1"/>
    <property type="molecule type" value="Genomic_DNA"/>
</dbReference>
<feature type="compositionally biased region" description="Low complexity" evidence="9">
    <location>
        <begin position="117"/>
        <end position="129"/>
    </location>
</feature>
<dbReference type="PANTHER" id="PTHR12322">
    <property type="entry name" value="DOUBLESEX AND MAB-3 RELATED TRANSCRIPTION FACTOR DMRT"/>
    <property type="match status" value="1"/>
</dbReference>
<dbReference type="Gene3D" id="4.10.1040.10">
    <property type="entry name" value="DM DNA-binding domain"/>
    <property type="match status" value="1"/>
</dbReference>